<dbReference type="RefSeq" id="WP_165821495.1">
    <property type="nucleotide sequence ID" value="NZ_ONZG01000014.1"/>
</dbReference>
<gene>
    <name evidence="2" type="primary">guaA_3</name>
    <name evidence="2" type="ORF">TRM7615_04457</name>
</gene>
<dbReference type="EMBL" id="ONZG01000014">
    <property type="protein sequence ID" value="SPJ30920.1"/>
    <property type="molecule type" value="Genomic_DNA"/>
</dbReference>
<proteinExistence type="predicted"/>
<organism evidence="2 3">
    <name type="scientific">Falsiruegeria mediterranea M17</name>
    <dbReference type="NCBI Taxonomy" id="1200281"/>
    <lineage>
        <taxon>Bacteria</taxon>
        <taxon>Pseudomonadati</taxon>
        <taxon>Pseudomonadota</taxon>
        <taxon>Alphaproteobacteria</taxon>
        <taxon>Rhodobacterales</taxon>
        <taxon>Roseobacteraceae</taxon>
        <taxon>Falsiruegeria</taxon>
    </lineage>
</organism>
<dbReference type="GO" id="GO:0005829">
    <property type="term" value="C:cytosol"/>
    <property type="evidence" value="ECO:0007669"/>
    <property type="project" value="TreeGrafter"/>
</dbReference>
<dbReference type="PANTHER" id="PTHR42695:SF5">
    <property type="entry name" value="GLUTAMINE AMIDOTRANSFERASE YLR126C-RELATED"/>
    <property type="match status" value="1"/>
</dbReference>
<dbReference type="InterPro" id="IPR044992">
    <property type="entry name" value="ChyE-like"/>
</dbReference>
<dbReference type="Proteomes" id="UP000244898">
    <property type="component" value="Unassembled WGS sequence"/>
</dbReference>
<dbReference type="InterPro" id="IPR029062">
    <property type="entry name" value="Class_I_gatase-like"/>
</dbReference>
<dbReference type="Gene3D" id="3.40.50.880">
    <property type="match status" value="1"/>
</dbReference>
<feature type="domain" description="Glutamine amidotransferase" evidence="1">
    <location>
        <begin position="54"/>
        <end position="179"/>
    </location>
</feature>
<dbReference type="SUPFAM" id="SSF52317">
    <property type="entry name" value="Class I glutamine amidotransferase-like"/>
    <property type="match status" value="1"/>
</dbReference>
<accession>A0A2R8CEV1</accession>
<dbReference type="EC" id="6.3.5.2" evidence="2"/>
<sequence length="231" mass="25257">MRIAVLELTGHPLPLLEGLPRTSRQIRDWLAPHLPEAEFTSVDVVDGAPLPAFSDFDGVVVGGSEFGVYDNTEWMQPLRDFLEGCRAQAKPVFGICFGHQIMADVYGGKAEKAEVGNIVGARGFDYDGTRVDGYVWHQDQVTCVPPSARVTGAADHCPVGALDYAFPARSVQFHPEYQAHHLRDLFARGRDIFLTGQEADDGLASLESSRVPQDLAAAQAVELFRGTFTQK</sequence>
<dbReference type="GO" id="GO:0003922">
    <property type="term" value="F:GMP synthase (glutamine-hydrolyzing) activity"/>
    <property type="evidence" value="ECO:0007669"/>
    <property type="project" value="UniProtKB-EC"/>
</dbReference>
<dbReference type="PROSITE" id="PS51273">
    <property type="entry name" value="GATASE_TYPE_1"/>
    <property type="match status" value="1"/>
</dbReference>
<dbReference type="CDD" id="cd01741">
    <property type="entry name" value="GATase1_1"/>
    <property type="match status" value="1"/>
</dbReference>
<protein>
    <submittedName>
        <fullName evidence="2">GMP synthase [glutamine-hydrolyzing]</fullName>
        <ecNumber evidence="2">6.3.5.2</ecNumber>
    </submittedName>
</protein>
<dbReference type="Pfam" id="PF00117">
    <property type="entry name" value="GATase"/>
    <property type="match status" value="1"/>
</dbReference>
<reference evidence="3" key="1">
    <citation type="submission" date="2018-03" db="EMBL/GenBank/DDBJ databases">
        <authorList>
            <person name="Rodrigo-Torres L."/>
            <person name="Arahal R. D."/>
            <person name="Lucena T."/>
        </authorList>
    </citation>
    <scope>NUCLEOTIDE SEQUENCE [LARGE SCALE GENOMIC DNA]</scope>
    <source>
        <strain evidence="3">CECT 7615</strain>
    </source>
</reference>
<evidence type="ECO:0000313" key="3">
    <source>
        <dbReference type="Proteomes" id="UP000244898"/>
    </source>
</evidence>
<keyword evidence="3" id="KW-1185">Reference proteome</keyword>
<dbReference type="InterPro" id="IPR017926">
    <property type="entry name" value="GATASE"/>
</dbReference>
<evidence type="ECO:0000259" key="1">
    <source>
        <dbReference type="Pfam" id="PF00117"/>
    </source>
</evidence>
<name>A0A2R8CEV1_9RHOB</name>
<dbReference type="AlphaFoldDB" id="A0A2R8CEV1"/>
<dbReference type="PANTHER" id="PTHR42695">
    <property type="entry name" value="GLUTAMINE AMIDOTRANSFERASE YLR126C-RELATED"/>
    <property type="match status" value="1"/>
</dbReference>
<keyword evidence="2" id="KW-0436">Ligase</keyword>
<evidence type="ECO:0000313" key="2">
    <source>
        <dbReference type="EMBL" id="SPJ30920.1"/>
    </source>
</evidence>